<feature type="region of interest" description="Disordered" evidence="1">
    <location>
        <begin position="58"/>
        <end position="88"/>
    </location>
</feature>
<name>A0A0C2N2J7_THEKT</name>
<feature type="compositionally biased region" description="Basic and acidic residues" evidence="1">
    <location>
        <begin position="70"/>
        <end position="82"/>
    </location>
</feature>
<dbReference type="AlphaFoldDB" id="A0A0C2N2J7"/>
<comment type="caution">
    <text evidence="2">The sequence shown here is derived from an EMBL/GenBank/DDBJ whole genome shotgun (WGS) entry which is preliminary data.</text>
</comment>
<sequence length="288" mass="32983">MDRSVSFCDKPESINIEPLSLKLNKRIILEKHQSFISTNKKGSTHGGQSDCVIEMPIPHKDHKSNSYNKNHCELSSDPDRSYKNIGKKKSVNRGRSVSFCDKRESINIEPLSLKLNKRIMLERKQSFISTNKNDSHHGYQSDCVTKMPIHHEDNKLDSYNKSYYDVSSDPNRSDNKSETIKSVKMDQAVSFCDERESINIEPRNVQSYKPTVPQSNQSFISTNKERSSHDDESDNEIEMMLPPPETTSEGSSEIFISHQSQYSDCVNNVQLLIKKYSQNDPNQAHYDG</sequence>
<feature type="compositionally biased region" description="Basic and acidic residues" evidence="1">
    <location>
        <begin position="171"/>
        <end position="180"/>
    </location>
</feature>
<gene>
    <name evidence="2" type="ORF">RF11_08223</name>
</gene>
<feature type="compositionally biased region" description="Polar residues" evidence="1">
    <location>
        <begin position="204"/>
        <end position="222"/>
    </location>
</feature>
<reference evidence="2 3" key="1">
    <citation type="journal article" date="2014" name="Genome Biol. Evol.">
        <title>The genome of the myxosporean Thelohanellus kitauei shows adaptations to nutrient acquisition within its fish host.</title>
        <authorList>
            <person name="Yang Y."/>
            <person name="Xiong J."/>
            <person name="Zhou Z."/>
            <person name="Huo F."/>
            <person name="Miao W."/>
            <person name="Ran C."/>
            <person name="Liu Y."/>
            <person name="Zhang J."/>
            <person name="Feng J."/>
            <person name="Wang M."/>
            <person name="Wang M."/>
            <person name="Wang L."/>
            <person name="Yao B."/>
        </authorList>
    </citation>
    <scope>NUCLEOTIDE SEQUENCE [LARGE SCALE GENOMIC DNA]</scope>
    <source>
        <strain evidence="2">Wuqing</strain>
    </source>
</reference>
<protein>
    <submittedName>
        <fullName evidence="2">Uncharacterized protein</fullName>
    </submittedName>
</protein>
<feature type="region of interest" description="Disordered" evidence="1">
    <location>
        <begin position="201"/>
        <end position="252"/>
    </location>
</feature>
<evidence type="ECO:0000313" key="3">
    <source>
        <dbReference type="Proteomes" id="UP000031668"/>
    </source>
</evidence>
<organism evidence="2 3">
    <name type="scientific">Thelohanellus kitauei</name>
    <name type="common">Myxosporean</name>
    <dbReference type="NCBI Taxonomy" id="669202"/>
    <lineage>
        <taxon>Eukaryota</taxon>
        <taxon>Metazoa</taxon>
        <taxon>Cnidaria</taxon>
        <taxon>Myxozoa</taxon>
        <taxon>Myxosporea</taxon>
        <taxon>Bivalvulida</taxon>
        <taxon>Platysporina</taxon>
        <taxon>Myxobolidae</taxon>
        <taxon>Thelohanellus</taxon>
    </lineage>
</organism>
<evidence type="ECO:0000256" key="1">
    <source>
        <dbReference type="SAM" id="MobiDB-lite"/>
    </source>
</evidence>
<dbReference type="Proteomes" id="UP000031668">
    <property type="component" value="Unassembled WGS sequence"/>
</dbReference>
<feature type="region of interest" description="Disordered" evidence="1">
    <location>
        <begin position="161"/>
        <end position="180"/>
    </location>
</feature>
<dbReference type="EMBL" id="JWZT01000640">
    <property type="protein sequence ID" value="KII73851.1"/>
    <property type="molecule type" value="Genomic_DNA"/>
</dbReference>
<accession>A0A0C2N2J7</accession>
<proteinExistence type="predicted"/>
<evidence type="ECO:0000313" key="2">
    <source>
        <dbReference type="EMBL" id="KII73851.1"/>
    </source>
</evidence>
<keyword evidence="3" id="KW-1185">Reference proteome</keyword>